<sequence length="284" mass="31523">MADEFRRSQFELWSKWFSRLYAWEGDPGEFKRLAWIVVKGITVGLWDRHVVGRIGERVGILVQKSEANEEDGNISQDKLAVLVKQGSRIAQEFVVSCNGHSFRVWVDEMDEGWVPSFLLPASSILTPVDSAAEAKVEVEGIRRSEEPAIGTLHGLHEGVPTEELVVLKECNNDVVVDPIGETFSALDGSTPSHERKRFTTEFSNQFVQSDGDLGKRPRSATLSPAEVESTDRDDGVRAVPSVIDVEKEVEETIAVGEIVGIVMEGFQNQIRKLVQGEMGSSRSR</sequence>
<comment type="caution">
    <text evidence="1">The sequence shown here is derived from an EMBL/GenBank/DDBJ whole genome shotgun (WGS) entry which is preliminary data.</text>
</comment>
<evidence type="ECO:0000313" key="2">
    <source>
        <dbReference type="Proteomes" id="UP001056120"/>
    </source>
</evidence>
<reference evidence="2" key="1">
    <citation type="journal article" date="2022" name="Mol. Ecol. Resour.">
        <title>The genomes of chicory, endive, great burdock and yacon provide insights into Asteraceae palaeo-polyploidization history and plant inulin production.</title>
        <authorList>
            <person name="Fan W."/>
            <person name="Wang S."/>
            <person name="Wang H."/>
            <person name="Wang A."/>
            <person name="Jiang F."/>
            <person name="Liu H."/>
            <person name="Zhao H."/>
            <person name="Xu D."/>
            <person name="Zhang Y."/>
        </authorList>
    </citation>
    <scope>NUCLEOTIDE SEQUENCE [LARGE SCALE GENOMIC DNA]</scope>
    <source>
        <strain evidence="2">cv. Yunnan</strain>
    </source>
</reference>
<keyword evidence="2" id="KW-1185">Reference proteome</keyword>
<dbReference type="EMBL" id="CM042035">
    <property type="protein sequence ID" value="KAI3756560.1"/>
    <property type="molecule type" value="Genomic_DNA"/>
</dbReference>
<dbReference type="Proteomes" id="UP001056120">
    <property type="component" value="Linkage Group LG18"/>
</dbReference>
<accession>A0ACB9ED22</accession>
<name>A0ACB9ED22_9ASTR</name>
<gene>
    <name evidence="1" type="ORF">L1987_56381</name>
</gene>
<protein>
    <submittedName>
        <fullName evidence="1">Uncharacterized protein</fullName>
    </submittedName>
</protein>
<reference evidence="1 2" key="2">
    <citation type="journal article" date="2022" name="Mol. Ecol. Resour.">
        <title>The genomes of chicory, endive, great burdock and yacon provide insights into Asteraceae paleo-polyploidization history and plant inulin production.</title>
        <authorList>
            <person name="Fan W."/>
            <person name="Wang S."/>
            <person name="Wang H."/>
            <person name="Wang A."/>
            <person name="Jiang F."/>
            <person name="Liu H."/>
            <person name="Zhao H."/>
            <person name="Xu D."/>
            <person name="Zhang Y."/>
        </authorList>
    </citation>
    <scope>NUCLEOTIDE SEQUENCE [LARGE SCALE GENOMIC DNA]</scope>
    <source>
        <strain evidence="2">cv. Yunnan</strain>
        <tissue evidence="1">Leaves</tissue>
    </source>
</reference>
<proteinExistence type="predicted"/>
<evidence type="ECO:0000313" key="1">
    <source>
        <dbReference type="EMBL" id="KAI3756560.1"/>
    </source>
</evidence>
<organism evidence="1 2">
    <name type="scientific">Smallanthus sonchifolius</name>
    <dbReference type="NCBI Taxonomy" id="185202"/>
    <lineage>
        <taxon>Eukaryota</taxon>
        <taxon>Viridiplantae</taxon>
        <taxon>Streptophyta</taxon>
        <taxon>Embryophyta</taxon>
        <taxon>Tracheophyta</taxon>
        <taxon>Spermatophyta</taxon>
        <taxon>Magnoliopsida</taxon>
        <taxon>eudicotyledons</taxon>
        <taxon>Gunneridae</taxon>
        <taxon>Pentapetalae</taxon>
        <taxon>asterids</taxon>
        <taxon>campanulids</taxon>
        <taxon>Asterales</taxon>
        <taxon>Asteraceae</taxon>
        <taxon>Asteroideae</taxon>
        <taxon>Heliantheae alliance</taxon>
        <taxon>Millerieae</taxon>
        <taxon>Smallanthus</taxon>
    </lineage>
</organism>